<reference evidence="1 2" key="1">
    <citation type="submission" date="2019-08" db="EMBL/GenBank/DDBJ databases">
        <title>In-depth cultivation of the pig gut microbiome towards novel bacterial diversity and tailored functional studies.</title>
        <authorList>
            <person name="Wylensek D."/>
            <person name="Hitch T.C.A."/>
            <person name="Clavel T."/>
        </authorList>
    </citation>
    <scope>NUCLEOTIDE SEQUENCE [LARGE SCALE GENOMIC DNA]</scope>
    <source>
        <strain evidence="1 2">Oil+RF-744-GAM-WT-6</strain>
    </source>
</reference>
<evidence type="ECO:0000313" key="1">
    <source>
        <dbReference type="EMBL" id="MSS58819.1"/>
    </source>
</evidence>
<evidence type="ECO:0000313" key="2">
    <source>
        <dbReference type="Proteomes" id="UP000461880"/>
    </source>
</evidence>
<protein>
    <submittedName>
        <fullName evidence="1">Uncharacterized protein</fullName>
    </submittedName>
</protein>
<dbReference type="Proteomes" id="UP000461880">
    <property type="component" value="Unassembled WGS sequence"/>
</dbReference>
<name>A0A7X2TFK2_9FIRM</name>
<dbReference type="AlphaFoldDB" id="A0A7X2TFK2"/>
<proteinExistence type="predicted"/>
<gene>
    <name evidence="1" type="ORF">FYJ51_07845</name>
</gene>
<accession>A0A7X2TFK2</accession>
<organism evidence="1 2">
    <name type="scientific">Stecheria intestinalis</name>
    <dbReference type="NCBI Taxonomy" id="2606630"/>
    <lineage>
        <taxon>Bacteria</taxon>
        <taxon>Bacillati</taxon>
        <taxon>Bacillota</taxon>
        <taxon>Erysipelotrichia</taxon>
        <taxon>Erysipelotrichales</taxon>
        <taxon>Erysipelotrichaceae</taxon>
        <taxon>Stecheria</taxon>
    </lineage>
</organism>
<dbReference type="EMBL" id="VUMN01000017">
    <property type="protein sequence ID" value="MSS58819.1"/>
    <property type="molecule type" value="Genomic_DNA"/>
</dbReference>
<comment type="caution">
    <text evidence="1">The sequence shown here is derived from an EMBL/GenBank/DDBJ whole genome shotgun (WGS) entry which is preliminary data.</text>
</comment>
<sequence>MKSIDLQNYLGKHVLVYAQNHRICTGSLTGLHREGGKEIMTLSSTTADRKIPVSAIQYVIETPSRINYNC</sequence>
<dbReference type="RefSeq" id="WP_105303973.1">
    <property type="nucleotide sequence ID" value="NZ_VUMN01000017.1"/>
</dbReference>
<keyword evidence="2" id="KW-1185">Reference proteome</keyword>